<keyword evidence="2" id="KW-0548">Nucleotidyltransferase</keyword>
<protein>
    <submittedName>
        <fullName evidence="2">Reverse transcriptase domain-containing protein</fullName>
    </submittedName>
</protein>
<name>A0A699J1E8_TANCI</name>
<dbReference type="InterPro" id="IPR021109">
    <property type="entry name" value="Peptidase_aspartic_dom_sf"/>
</dbReference>
<dbReference type="InterPro" id="IPR043502">
    <property type="entry name" value="DNA/RNA_pol_sf"/>
</dbReference>
<dbReference type="PANTHER" id="PTHR33067:SF9">
    <property type="entry name" value="RNA-DIRECTED DNA POLYMERASE"/>
    <property type="match status" value="1"/>
</dbReference>
<dbReference type="AlphaFoldDB" id="A0A699J1E8"/>
<dbReference type="SUPFAM" id="SSF56672">
    <property type="entry name" value="DNA/RNA polymerases"/>
    <property type="match status" value="1"/>
</dbReference>
<keyword evidence="2" id="KW-0695">RNA-directed DNA polymerase</keyword>
<keyword evidence="2" id="KW-0808">Transferase</keyword>
<dbReference type="EMBL" id="BKCJ010359403">
    <property type="protein sequence ID" value="GFA03784.1"/>
    <property type="molecule type" value="Genomic_DNA"/>
</dbReference>
<dbReference type="GO" id="GO:0003964">
    <property type="term" value="F:RNA-directed DNA polymerase activity"/>
    <property type="evidence" value="ECO:0007669"/>
    <property type="project" value="UniProtKB-KW"/>
</dbReference>
<reference evidence="2" key="1">
    <citation type="journal article" date="2019" name="Sci. Rep.">
        <title>Draft genome of Tanacetum cinerariifolium, the natural source of mosquito coil.</title>
        <authorList>
            <person name="Yamashiro T."/>
            <person name="Shiraishi A."/>
            <person name="Satake H."/>
            <person name="Nakayama K."/>
        </authorList>
    </citation>
    <scope>NUCLEOTIDE SEQUENCE</scope>
</reference>
<dbReference type="PANTHER" id="PTHR33067">
    <property type="entry name" value="RNA-DIRECTED DNA POLYMERASE-RELATED"/>
    <property type="match status" value="1"/>
</dbReference>
<evidence type="ECO:0000256" key="1">
    <source>
        <dbReference type="SAM" id="MobiDB-lite"/>
    </source>
</evidence>
<proteinExistence type="predicted"/>
<feature type="region of interest" description="Disordered" evidence="1">
    <location>
        <begin position="1"/>
        <end position="40"/>
    </location>
</feature>
<dbReference type="Gene3D" id="2.40.70.10">
    <property type="entry name" value="Acid Proteases"/>
    <property type="match status" value="1"/>
</dbReference>
<feature type="compositionally biased region" description="Low complexity" evidence="1">
    <location>
        <begin position="11"/>
        <end position="24"/>
    </location>
</feature>
<dbReference type="CDD" id="cd00303">
    <property type="entry name" value="retropepsin_like"/>
    <property type="match status" value="1"/>
</dbReference>
<evidence type="ECO:0000313" key="2">
    <source>
        <dbReference type="EMBL" id="GFA03784.1"/>
    </source>
</evidence>
<gene>
    <name evidence="2" type="ORF">Tci_575756</name>
</gene>
<organism evidence="2">
    <name type="scientific">Tanacetum cinerariifolium</name>
    <name type="common">Dalmatian daisy</name>
    <name type="synonym">Chrysanthemum cinerariifolium</name>
    <dbReference type="NCBI Taxonomy" id="118510"/>
    <lineage>
        <taxon>Eukaryota</taxon>
        <taxon>Viridiplantae</taxon>
        <taxon>Streptophyta</taxon>
        <taxon>Embryophyta</taxon>
        <taxon>Tracheophyta</taxon>
        <taxon>Spermatophyta</taxon>
        <taxon>Magnoliopsida</taxon>
        <taxon>eudicotyledons</taxon>
        <taxon>Gunneridae</taxon>
        <taxon>Pentapetalae</taxon>
        <taxon>asterids</taxon>
        <taxon>campanulids</taxon>
        <taxon>Asterales</taxon>
        <taxon>Asteraceae</taxon>
        <taxon>Asteroideae</taxon>
        <taxon>Anthemideae</taxon>
        <taxon>Anthemidinae</taxon>
        <taxon>Tanacetum</taxon>
    </lineage>
</organism>
<accession>A0A699J1E8</accession>
<dbReference type="Gene3D" id="3.10.10.10">
    <property type="entry name" value="HIV Type 1 Reverse Transcriptase, subunit A, domain 1"/>
    <property type="match status" value="1"/>
</dbReference>
<feature type="compositionally biased region" description="Polar residues" evidence="1">
    <location>
        <begin position="1"/>
        <end position="10"/>
    </location>
</feature>
<comment type="caution">
    <text evidence="2">The sequence shown here is derived from an EMBL/GenBank/DDBJ whole genome shotgun (WGS) entry which is preliminary data.</text>
</comment>
<sequence length="834" mass="93507">MQTRSSSRLANNPSSNPTPSTNPNLKGHNRRRSKQRIEEFNLEKLSPPIVTMADQRTMAQFLQAPTEGYEDAIVVPAITADNFELKHGLLTLVQNKQFFGHDKEDPHAHVRYFNKITSTLKFPNVLNMSIKLMLFPFSLEGAARIWMEKEPPRSIFTCDDLVLKFINHKAWDRFKDLLRACPHHGFSELHQFDTFYNSLNSKDQDSLNSAAGGNFLDKMPRKCLAIIESKSKVRYLRNKPVVAKVTTNTSTSDISLDVAELKDMVKALLLDKKSQNQSPAPVKAVEESCVPCGGAHFYRNCLATDGNVNSDNIQEFVSQASTVNYNQGNTNYRPLMMSNQIQPPGFPPAPAYQAPAPQTQSVSKEDFSAYVKANDAVMRNMITQGQNMQNQLTNLTDLITKFVNSNSASTSSSGTLPSNTIPNPRSDLKAITTRSGMAECLALADLGASINLMLFSVWKRLSLPNLTPTCMTLKLVDRSISRSVGVEEDVYIKVGSFYFPADFVVVDFDDDPRVPLILERSFLKTKKALIDVFEGDLTLRVGKEAITFNLDQTSRYSANYSDMTEKRIDVIDMACEEYSQEVLGFSDTISSGNPTPFYDPIVSTTSPTLSLFENNDFLLEEVDAFLAIEDEPTSFEFYQPYLDPEGDVLLLEAFLNDDPSPFPNQGNYLAEVRKELKICEAKSDKSLVDEPLAVELKDLPPHLEYAFLEGDDKLPVIIAKDLSDDKLPVIIAKDLSVDEKTGLITVLKSHKRAIAWKLSDIKGIDAEFCTHKILMEEDFEPVVQHQRRVNPKIHDVIKQDVIKLLEARLIYPISDSPWVSPVHCVTKKRGFTVV</sequence>